<protein>
    <submittedName>
        <fullName evidence="16">Zinc finger protein Dzip1</fullName>
    </submittedName>
</protein>
<feature type="coiled-coil region" evidence="12">
    <location>
        <begin position="178"/>
        <end position="212"/>
    </location>
</feature>
<keyword evidence="15" id="KW-1185">Reference proteome</keyword>
<comment type="subcellular location">
    <subcellularLocation>
        <location evidence="2">Cytoplasm</location>
        <location evidence="2">Cytoskeleton</location>
        <location evidence="2">Cilium basal body</location>
    </subcellularLocation>
    <subcellularLocation>
        <location evidence="1">Cytoplasm</location>
        <location evidence="1">Cytoskeleton</location>
        <location evidence="1">Microtubule organizing center</location>
        <location evidence="1">Centrosome</location>
        <location evidence="1">Centriole</location>
    </subcellularLocation>
</comment>
<dbReference type="InterPro" id="IPR013087">
    <property type="entry name" value="Znf_C2H2_type"/>
</dbReference>
<keyword evidence="4" id="KW-0963">Cytoplasm</keyword>
<evidence type="ECO:0000256" key="8">
    <source>
        <dbReference type="ARBA" id="ARBA00023054"/>
    </source>
</evidence>
<evidence type="ECO:0000259" key="14">
    <source>
        <dbReference type="PROSITE" id="PS50157"/>
    </source>
</evidence>
<comment type="similarity">
    <text evidence="3">Belongs to the DZIP C2H2-type zinc-finger protein family.</text>
</comment>
<dbReference type="InterPro" id="IPR058883">
    <property type="entry name" value="DZIP1_dom"/>
</dbReference>
<dbReference type="Pfam" id="PF25977">
    <property type="entry name" value="DZIP1"/>
    <property type="match status" value="1"/>
</dbReference>
<dbReference type="RefSeq" id="XP_017786327.1">
    <property type="nucleotide sequence ID" value="XM_017930838.1"/>
</dbReference>
<evidence type="ECO:0000256" key="3">
    <source>
        <dbReference type="ARBA" id="ARBA00009131"/>
    </source>
</evidence>
<dbReference type="PROSITE" id="PS50157">
    <property type="entry name" value="ZINC_FINGER_C2H2_2"/>
    <property type="match status" value="1"/>
</dbReference>
<evidence type="ECO:0000313" key="16">
    <source>
        <dbReference type="RefSeq" id="XP_017786327.1"/>
    </source>
</evidence>
<evidence type="ECO:0000313" key="15">
    <source>
        <dbReference type="Proteomes" id="UP000695000"/>
    </source>
</evidence>
<reference evidence="16" key="1">
    <citation type="submission" date="2025-08" db="UniProtKB">
        <authorList>
            <consortium name="RefSeq"/>
        </authorList>
    </citation>
    <scope>IDENTIFICATION</scope>
    <source>
        <tissue evidence="16">Whole Larva</tissue>
    </source>
</reference>
<evidence type="ECO:0000256" key="4">
    <source>
        <dbReference type="ARBA" id="ARBA00022490"/>
    </source>
</evidence>
<name>A0ABM1NHM7_NICVS</name>
<gene>
    <name evidence="16" type="primary">LOC108569324</name>
</gene>
<evidence type="ECO:0000256" key="5">
    <source>
        <dbReference type="ARBA" id="ARBA00022723"/>
    </source>
</evidence>
<evidence type="ECO:0000256" key="9">
    <source>
        <dbReference type="ARBA" id="ARBA00023212"/>
    </source>
</evidence>
<keyword evidence="10" id="KW-0966">Cell projection</keyword>
<accession>A0ABM1NHM7</accession>
<keyword evidence="8 12" id="KW-0175">Coiled coil</keyword>
<dbReference type="InterPro" id="IPR032714">
    <property type="entry name" value="DZIP1_N"/>
</dbReference>
<dbReference type="SMART" id="SM00355">
    <property type="entry name" value="ZnF_C2H2"/>
    <property type="match status" value="1"/>
</dbReference>
<feature type="region of interest" description="Disordered" evidence="13">
    <location>
        <begin position="449"/>
        <end position="471"/>
    </location>
</feature>
<feature type="coiled-coil region" evidence="12">
    <location>
        <begin position="110"/>
        <end position="144"/>
    </location>
</feature>
<dbReference type="GeneID" id="108569324"/>
<evidence type="ECO:0000256" key="2">
    <source>
        <dbReference type="ARBA" id="ARBA00004120"/>
    </source>
</evidence>
<dbReference type="Pfam" id="PF13815">
    <property type="entry name" value="Dzip-like_N"/>
    <property type="match status" value="1"/>
</dbReference>
<evidence type="ECO:0000256" key="11">
    <source>
        <dbReference type="PROSITE-ProRule" id="PRU00042"/>
    </source>
</evidence>
<feature type="compositionally biased region" description="Basic and acidic residues" evidence="13">
    <location>
        <begin position="451"/>
        <end position="462"/>
    </location>
</feature>
<keyword evidence="9" id="KW-0206">Cytoskeleton</keyword>
<evidence type="ECO:0000256" key="10">
    <source>
        <dbReference type="ARBA" id="ARBA00023273"/>
    </source>
</evidence>
<evidence type="ECO:0000256" key="7">
    <source>
        <dbReference type="ARBA" id="ARBA00022833"/>
    </source>
</evidence>
<keyword evidence="5" id="KW-0479">Metal-binding</keyword>
<dbReference type="PROSITE" id="PS00028">
    <property type="entry name" value="ZINC_FINGER_C2H2_1"/>
    <property type="match status" value="1"/>
</dbReference>
<feature type="region of interest" description="Disordered" evidence="13">
    <location>
        <begin position="696"/>
        <end position="722"/>
    </location>
</feature>
<keyword evidence="6 11" id="KW-0863">Zinc-finger</keyword>
<sequence>MCSTENHLHFDYVRLAWDSGFCFNESKSKIAFDISSLSLVDIERVTRDRDIATVVKYIPTILQFQLDEELSRILEPNFVKIFQLCQLAIQYLKYCKVYLDNTVILLKRDLAVFSEDNEDLQKCVVELKEENMSLQKQNLDLQKALNTVKTVTFKCDECPKVFYSEDYLNAHIKRRHNNFDLQTESEKLQLEIKELKQRLNNTEKNVIQDTKKNENLPEKEPNNDLVFRSEEQMQEKFEQLKDYINKELGSLKDENFYSKIYQKCFGEMYEKLQSPKKVYVEQGAGDSIEIKESSTQTNLVEEETNHKFEYKAIELKLNLQKELIENALDQKISGSLNRLEMEMGMFKNKLNDLEQSKKLEDYVKLHQQKLNELEVSGKMQQQKLNELEQMKIYSPKKKSRTIIGSNNMVSNITLSESETEKEDEVIVIKPFQTVLSDSPKMITKVMSEVHNGTENDNKERRLSSQSSMPSPKIVKNQEIVNVVKNQEIIDVDKKQEIMVVATEYTTSEDDLDMSEEQQEVHLKTPTTVSTLAKRSNTSLKEAVRDPDLYHSFRNELQNVIALKLKNIGVVSEWKSLPPKTFDKVFEIVKHKSSLSKKSITNYTRLRENILKELNKKMKSDIPFINGNKTENSIDDVSELSSSEYDDVPRGVLKVHSDRVSSKKKVIFNLNNDKNMSADESSSHPSSSTSILEENRVNAFSSESRENLNTKVQDLSDLELSEM</sequence>
<evidence type="ECO:0000256" key="13">
    <source>
        <dbReference type="SAM" id="MobiDB-lite"/>
    </source>
</evidence>
<dbReference type="Gene3D" id="3.30.160.60">
    <property type="entry name" value="Classic Zinc Finger"/>
    <property type="match status" value="1"/>
</dbReference>
<dbReference type="Proteomes" id="UP000695000">
    <property type="component" value="Unplaced"/>
</dbReference>
<dbReference type="PANTHER" id="PTHR21502:SF3">
    <property type="entry name" value="CILIUM ASSEMBLY PROTEIN DZIP1L"/>
    <property type="match status" value="1"/>
</dbReference>
<proteinExistence type="inferred from homology"/>
<evidence type="ECO:0000256" key="6">
    <source>
        <dbReference type="ARBA" id="ARBA00022771"/>
    </source>
</evidence>
<dbReference type="InterPro" id="IPR051241">
    <property type="entry name" value="DZIP_RILPL"/>
</dbReference>
<evidence type="ECO:0000256" key="12">
    <source>
        <dbReference type="SAM" id="Coils"/>
    </source>
</evidence>
<dbReference type="PANTHER" id="PTHR21502">
    <property type="entry name" value="ZINC FINGER PROTEIN DZIP1"/>
    <property type="match status" value="1"/>
</dbReference>
<keyword evidence="7" id="KW-0862">Zinc</keyword>
<feature type="domain" description="C2H2-type" evidence="14">
    <location>
        <begin position="153"/>
        <end position="178"/>
    </location>
</feature>
<organism evidence="15 16">
    <name type="scientific">Nicrophorus vespilloides</name>
    <name type="common">Boreal carrion beetle</name>
    <dbReference type="NCBI Taxonomy" id="110193"/>
    <lineage>
        <taxon>Eukaryota</taxon>
        <taxon>Metazoa</taxon>
        <taxon>Ecdysozoa</taxon>
        <taxon>Arthropoda</taxon>
        <taxon>Hexapoda</taxon>
        <taxon>Insecta</taxon>
        <taxon>Pterygota</taxon>
        <taxon>Neoptera</taxon>
        <taxon>Endopterygota</taxon>
        <taxon>Coleoptera</taxon>
        <taxon>Polyphaga</taxon>
        <taxon>Staphyliniformia</taxon>
        <taxon>Silphidae</taxon>
        <taxon>Nicrophorinae</taxon>
        <taxon>Nicrophorus</taxon>
    </lineage>
</organism>
<evidence type="ECO:0000256" key="1">
    <source>
        <dbReference type="ARBA" id="ARBA00004114"/>
    </source>
</evidence>
<feature type="coiled-coil region" evidence="12">
    <location>
        <begin position="310"/>
        <end position="390"/>
    </location>
</feature>